<accession>A0AC60PQE8</accession>
<evidence type="ECO:0000313" key="2">
    <source>
        <dbReference type="Proteomes" id="UP000805193"/>
    </source>
</evidence>
<dbReference type="EMBL" id="JABSTQ010010120">
    <property type="protein sequence ID" value="KAG0423283.1"/>
    <property type="molecule type" value="Genomic_DNA"/>
</dbReference>
<comment type="caution">
    <text evidence="1">The sequence shown here is derived from an EMBL/GenBank/DDBJ whole genome shotgun (WGS) entry which is preliminary data.</text>
</comment>
<organism evidence="1 2">
    <name type="scientific">Ixodes persulcatus</name>
    <name type="common">Taiga tick</name>
    <dbReference type="NCBI Taxonomy" id="34615"/>
    <lineage>
        <taxon>Eukaryota</taxon>
        <taxon>Metazoa</taxon>
        <taxon>Ecdysozoa</taxon>
        <taxon>Arthropoda</taxon>
        <taxon>Chelicerata</taxon>
        <taxon>Arachnida</taxon>
        <taxon>Acari</taxon>
        <taxon>Parasitiformes</taxon>
        <taxon>Ixodida</taxon>
        <taxon>Ixodoidea</taxon>
        <taxon>Ixodidae</taxon>
        <taxon>Ixodinae</taxon>
        <taxon>Ixodes</taxon>
    </lineage>
</organism>
<keyword evidence="2" id="KW-1185">Reference proteome</keyword>
<protein>
    <submittedName>
        <fullName evidence="1">Uncharacterized protein</fullName>
    </submittedName>
</protein>
<sequence>MAGAGRPAPLIIEEHGDFPCQIVLEKEEEVIGRSRDCSICVRSLLVSRRHAIFKRLTDSRQWSVSDAGSKNGVYVNGQRVDLSNPRVLERNDVVSLGPLQKRHFVFLYVTTDPRPDALALLGHRSKNERAFLVLIVNKGANFAENTASAIVEQPVASATEGNSPSNELVVDGENNNSGVANGPQTSAAIHGGRHTGSSKKIRLSQGDSNNVVRRVETIMENEMTCIICSELFIDAVMLQCGHTFCAYCIQNWRKQRDCCPFCEVKISSVTRSFVVDNVIEELVCFNPELEKSRKQLVRSRLRDVTGRGEEDVLV</sequence>
<proteinExistence type="predicted"/>
<evidence type="ECO:0000313" key="1">
    <source>
        <dbReference type="EMBL" id="KAG0423283.1"/>
    </source>
</evidence>
<name>A0AC60PQE8_IXOPE</name>
<reference evidence="1 2" key="1">
    <citation type="journal article" date="2020" name="Cell">
        <title>Large-Scale Comparative Analyses of Tick Genomes Elucidate Their Genetic Diversity and Vector Capacities.</title>
        <authorList>
            <consortium name="Tick Genome and Microbiome Consortium (TIGMIC)"/>
            <person name="Jia N."/>
            <person name="Wang J."/>
            <person name="Shi W."/>
            <person name="Du L."/>
            <person name="Sun Y."/>
            <person name="Zhan W."/>
            <person name="Jiang J.F."/>
            <person name="Wang Q."/>
            <person name="Zhang B."/>
            <person name="Ji P."/>
            <person name="Bell-Sakyi L."/>
            <person name="Cui X.M."/>
            <person name="Yuan T.T."/>
            <person name="Jiang B.G."/>
            <person name="Yang W.F."/>
            <person name="Lam T.T."/>
            <person name="Chang Q.C."/>
            <person name="Ding S.J."/>
            <person name="Wang X.J."/>
            <person name="Zhu J.G."/>
            <person name="Ruan X.D."/>
            <person name="Zhao L."/>
            <person name="Wei J.T."/>
            <person name="Ye R.Z."/>
            <person name="Que T.C."/>
            <person name="Du C.H."/>
            <person name="Zhou Y.H."/>
            <person name="Cheng J.X."/>
            <person name="Dai P.F."/>
            <person name="Guo W.B."/>
            <person name="Han X.H."/>
            <person name="Huang E.J."/>
            <person name="Li L.F."/>
            <person name="Wei W."/>
            <person name="Gao Y.C."/>
            <person name="Liu J.Z."/>
            <person name="Shao H.Z."/>
            <person name="Wang X."/>
            <person name="Wang C.C."/>
            <person name="Yang T.C."/>
            <person name="Huo Q.B."/>
            <person name="Li W."/>
            <person name="Chen H.Y."/>
            <person name="Chen S.E."/>
            <person name="Zhou L.G."/>
            <person name="Ni X.B."/>
            <person name="Tian J.H."/>
            <person name="Sheng Y."/>
            <person name="Liu T."/>
            <person name="Pan Y.S."/>
            <person name="Xia L.Y."/>
            <person name="Li J."/>
            <person name="Zhao F."/>
            <person name="Cao W.C."/>
        </authorList>
    </citation>
    <scope>NUCLEOTIDE SEQUENCE [LARGE SCALE GENOMIC DNA]</scope>
    <source>
        <strain evidence="1">Iper-2018</strain>
    </source>
</reference>
<gene>
    <name evidence="1" type="ORF">HPB47_000936</name>
</gene>
<dbReference type="Proteomes" id="UP000805193">
    <property type="component" value="Unassembled WGS sequence"/>
</dbReference>